<sequence>MKYTRPAAVLALTAGSILLAGCSLGGMGGPYPGMPELQSAPKYEARGRPEWIPPADGGSGRPREVAPPRVLYRIDENRYFEDASEAGRFCENGSPIHYVDKARGIRSYVVNMDGASMGANFIIDAANDEYLIGPVTRGNTDCSSGGGGCGGARLPYSTDAGRTWKRVGALSPSDPVSISGSLAYSTGNRKLVSSLDLSQANLAKAEWVYLPNFTFVPRKPPLDTKFRCTTNGKE</sequence>
<dbReference type="PROSITE" id="PS51257">
    <property type="entry name" value="PROKAR_LIPOPROTEIN"/>
    <property type="match status" value="1"/>
</dbReference>
<dbReference type="InterPro" id="IPR057562">
    <property type="entry name" value="Tli3-like_dom"/>
</dbReference>
<reference evidence="2 3" key="1">
    <citation type="submission" date="2024-03" db="EMBL/GenBank/DDBJ databases">
        <title>Novel species of the genus Variovorax.</title>
        <authorList>
            <person name="Liu Q."/>
            <person name="Xin Y.-H."/>
        </authorList>
    </citation>
    <scope>NUCLEOTIDE SEQUENCE [LARGE SCALE GENOMIC DNA]</scope>
    <source>
        <strain evidence="2 3">KACC 18501</strain>
    </source>
</reference>
<protein>
    <recommendedName>
        <fullName evidence="1">Tli3-like domain-containing protein</fullName>
    </recommendedName>
</protein>
<evidence type="ECO:0000259" key="1">
    <source>
        <dbReference type="Pfam" id="PF24316"/>
    </source>
</evidence>
<evidence type="ECO:0000313" key="3">
    <source>
        <dbReference type="Proteomes" id="UP001363010"/>
    </source>
</evidence>
<organism evidence="2 3">
    <name type="scientific">Variovorax humicola</name>
    <dbReference type="NCBI Taxonomy" id="1769758"/>
    <lineage>
        <taxon>Bacteria</taxon>
        <taxon>Pseudomonadati</taxon>
        <taxon>Pseudomonadota</taxon>
        <taxon>Betaproteobacteria</taxon>
        <taxon>Burkholderiales</taxon>
        <taxon>Comamonadaceae</taxon>
        <taxon>Variovorax</taxon>
    </lineage>
</organism>
<dbReference type="Pfam" id="PF24316">
    <property type="entry name" value="Tli3"/>
    <property type="match status" value="1"/>
</dbReference>
<dbReference type="EMBL" id="JBBKZV010000012">
    <property type="protein sequence ID" value="MEJ8824236.1"/>
    <property type="molecule type" value="Genomic_DNA"/>
</dbReference>
<accession>A0ABU8W2G2</accession>
<dbReference type="SUPFAM" id="SSF110296">
    <property type="entry name" value="Oligoxyloglucan reducing end-specific cellobiohydrolase"/>
    <property type="match status" value="1"/>
</dbReference>
<feature type="domain" description="Tli3-like" evidence="1">
    <location>
        <begin position="66"/>
        <end position="171"/>
    </location>
</feature>
<gene>
    <name evidence="2" type="ORF">WKW80_19725</name>
</gene>
<name>A0ABU8W2G2_9BURK</name>
<proteinExistence type="predicted"/>
<dbReference type="RefSeq" id="WP_340365270.1">
    <property type="nucleotide sequence ID" value="NZ_JBBKZV010000012.1"/>
</dbReference>
<keyword evidence="3" id="KW-1185">Reference proteome</keyword>
<comment type="caution">
    <text evidence="2">The sequence shown here is derived from an EMBL/GenBank/DDBJ whole genome shotgun (WGS) entry which is preliminary data.</text>
</comment>
<evidence type="ECO:0000313" key="2">
    <source>
        <dbReference type="EMBL" id="MEJ8824236.1"/>
    </source>
</evidence>
<dbReference type="Proteomes" id="UP001363010">
    <property type="component" value="Unassembled WGS sequence"/>
</dbReference>